<dbReference type="OrthoDB" id="10579635at2759"/>
<comment type="caution">
    <text evidence="1">The sequence shown here is derived from an EMBL/GenBank/DDBJ whole genome shotgun (WGS) entry which is preliminary data.</text>
</comment>
<evidence type="ECO:0000313" key="1">
    <source>
        <dbReference type="EMBL" id="OQR97314.1"/>
    </source>
</evidence>
<dbReference type="EMBL" id="JNBS01001919">
    <property type="protein sequence ID" value="OQR97314.1"/>
    <property type="molecule type" value="Genomic_DNA"/>
</dbReference>
<sequence length="163" mass="18373">MIFSLSIASASLIYGFVGGFYRKPVSTLLPSTYFSSIWFNGVKTKAMFLTMKLAQRHISYFINQHGGSIHRLSSAIPRYKKSPTINFCSSDCFIYCYYNGNLKERIRVTLLTSLDRNLSVPEYAIFDAEELSPFCVNKLVVLGANSPNAPLLLRSRNSCAWCI</sequence>
<proteinExistence type="predicted"/>
<gene>
    <name evidence="1" type="ORF">THRCLA_21954</name>
</gene>
<accession>A0A1V9ZH52</accession>
<evidence type="ECO:0000313" key="2">
    <source>
        <dbReference type="Proteomes" id="UP000243217"/>
    </source>
</evidence>
<keyword evidence="2" id="KW-1185">Reference proteome</keyword>
<name>A0A1V9ZH52_9STRA</name>
<reference evidence="1 2" key="1">
    <citation type="journal article" date="2014" name="Genome Biol. Evol.">
        <title>The secreted proteins of Achlya hypogyna and Thraustotheca clavata identify the ancestral oomycete secretome and reveal gene acquisitions by horizontal gene transfer.</title>
        <authorList>
            <person name="Misner I."/>
            <person name="Blouin N."/>
            <person name="Leonard G."/>
            <person name="Richards T.A."/>
            <person name="Lane C.E."/>
        </authorList>
    </citation>
    <scope>NUCLEOTIDE SEQUENCE [LARGE SCALE GENOMIC DNA]</scope>
    <source>
        <strain evidence="1 2">ATCC 34112</strain>
    </source>
</reference>
<protein>
    <submittedName>
        <fullName evidence="1">Uncharacterized protein</fullName>
    </submittedName>
</protein>
<organism evidence="1 2">
    <name type="scientific">Thraustotheca clavata</name>
    <dbReference type="NCBI Taxonomy" id="74557"/>
    <lineage>
        <taxon>Eukaryota</taxon>
        <taxon>Sar</taxon>
        <taxon>Stramenopiles</taxon>
        <taxon>Oomycota</taxon>
        <taxon>Saprolegniomycetes</taxon>
        <taxon>Saprolegniales</taxon>
        <taxon>Achlyaceae</taxon>
        <taxon>Thraustotheca</taxon>
    </lineage>
</organism>
<dbReference type="Proteomes" id="UP000243217">
    <property type="component" value="Unassembled WGS sequence"/>
</dbReference>
<dbReference type="AlphaFoldDB" id="A0A1V9ZH52"/>